<protein>
    <recommendedName>
        <fullName evidence="3">DUF4136 domain-containing protein</fullName>
    </recommendedName>
</protein>
<dbReference type="EMBL" id="JBHSHD010000005">
    <property type="protein sequence ID" value="MFC4819668.1"/>
    <property type="molecule type" value="Genomic_DNA"/>
</dbReference>
<keyword evidence="2" id="KW-1185">Reference proteome</keyword>
<dbReference type="Proteomes" id="UP001595886">
    <property type="component" value="Unassembled WGS sequence"/>
</dbReference>
<comment type="caution">
    <text evidence="1">The sequence shown here is derived from an EMBL/GenBank/DDBJ whole genome shotgun (WGS) entry which is preliminary data.</text>
</comment>
<gene>
    <name evidence="1" type="ORF">ACFO6Q_05010</name>
</gene>
<accession>A0ABV9QQN8</accession>
<sequence>MGFEFHRRRRDSACAGALSGAGDGTAEGALRRQGLPHGAEAVNPLRAFALPTILAAAAACGGCAHTIRIAPDTDRWPTAAGERRADVNVAYYVDPADRARTVTTPGGGGDKVAYAPYKDLEAPLYRVLSNVFGRVYPLSDPNDATFIAEKSIRFVFRPHFETNSSSDSLLTWPPTEFTLTIEVDAVDAASRPVWKTRATGVGRASYSEFKHDPGLAAKRAAEQVFGQLNGELLKFPQ</sequence>
<dbReference type="RefSeq" id="WP_380019460.1">
    <property type="nucleotide sequence ID" value="NZ_JBHSHD010000005.1"/>
</dbReference>
<evidence type="ECO:0008006" key="3">
    <source>
        <dbReference type="Google" id="ProtNLM"/>
    </source>
</evidence>
<organism evidence="1 2">
    <name type="scientific">Dokdonella ginsengisoli</name>
    <dbReference type="NCBI Taxonomy" id="363846"/>
    <lineage>
        <taxon>Bacteria</taxon>
        <taxon>Pseudomonadati</taxon>
        <taxon>Pseudomonadota</taxon>
        <taxon>Gammaproteobacteria</taxon>
        <taxon>Lysobacterales</taxon>
        <taxon>Rhodanobacteraceae</taxon>
        <taxon>Dokdonella</taxon>
    </lineage>
</organism>
<proteinExistence type="predicted"/>
<evidence type="ECO:0000313" key="1">
    <source>
        <dbReference type="EMBL" id="MFC4819668.1"/>
    </source>
</evidence>
<name>A0ABV9QQN8_9GAMM</name>
<evidence type="ECO:0000313" key="2">
    <source>
        <dbReference type="Proteomes" id="UP001595886"/>
    </source>
</evidence>
<reference evidence="2" key="1">
    <citation type="journal article" date="2019" name="Int. J. Syst. Evol. Microbiol.">
        <title>The Global Catalogue of Microorganisms (GCM) 10K type strain sequencing project: providing services to taxonomists for standard genome sequencing and annotation.</title>
        <authorList>
            <consortium name="The Broad Institute Genomics Platform"/>
            <consortium name="The Broad Institute Genome Sequencing Center for Infectious Disease"/>
            <person name="Wu L."/>
            <person name="Ma J."/>
        </authorList>
    </citation>
    <scope>NUCLEOTIDE SEQUENCE [LARGE SCALE GENOMIC DNA]</scope>
    <source>
        <strain evidence="2">CCUG 30340</strain>
    </source>
</reference>